<dbReference type="InterPro" id="IPR036470">
    <property type="entry name" value="Elicitin_sf"/>
</dbReference>
<feature type="region of interest" description="Disordered" evidence="6">
    <location>
        <begin position="106"/>
        <end position="141"/>
    </location>
</feature>
<evidence type="ECO:0000256" key="4">
    <source>
        <dbReference type="ARBA" id="ARBA00022978"/>
    </source>
</evidence>
<comment type="caution">
    <text evidence="8">The sequence shown here is derived from an EMBL/GenBank/DDBJ whole genome shotgun (WGS) entry which is preliminary data.</text>
</comment>
<feature type="compositionally biased region" description="Low complexity" evidence="6">
    <location>
        <begin position="106"/>
        <end position="140"/>
    </location>
</feature>
<feature type="chain" id="PRO_5043628906" description="Elicitin" evidence="7">
    <location>
        <begin position="21"/>
        <end position="303"/>
    </location>
</feature>
<dbReference type="EMBL" id="CAKLBY020000309">
    <property type="protein sequence ID" value="CAK7944590.1"/>
    <property type="molecule type" value="Genomic_DNA"/>
</dbReference>
<evidence type="ECO:0000256" key="3">
    <source>
        <dbReference type="ARBA" id="ARBA00022525"/>
    </source>
</evidence>
<keyword evidence="4" id="KW-0928">Hypersensitive response elicitation</keyword>
<keyword evidence="7" id="KW-0732">Signal</keyword>
<feature type="region of interest" description="Disordered" evidence="6">
    <location>
        <begin position="248"/>
        <end position="281"/>
    </location>
</feature>
<evidence type="ECO:0000256" key="5">
    <source>
        <dbReference type="ARBA" id="ARBA00023157"/>
    </source>
</evidence>
<evidence type="ECO:0000256" key="1">
    <source>
        <dbReference type="ARBA" id="ARBA00004613"/>
    </source>
</evidence>
<keyword evidence="5" id="KW-1015">Disulfide bond</keyword>
<dbReference type="InterPro" id="IPR002200">
    <property type="entry name" value="Elicitin"/>
</dbReference>
<dbReference type="GO" id="GO:0052040">
    <property type="term" value="P:symbiont-mediated perturbation of host programmed cell death"/>
    <property type="evidence" value="ECO:0007669"/>
    <property type="project" value="UniProtKB-KW"/>
</dbReference>
<dbReference type="AlphaFoldDB" id="A0AAV1VCP6"/>
<organism evidence="8 9">
    <name type="scientific">Peronospora matthiolae</name>
    <dbReference type="NCBI Taxonomy" id="2874970"/>
    <lineage>
        <taxon>Eukaryota</taxon>
        <taxon>Sar</taxon>
        <taxon>Stramenopiles</taxon>
        <taxon>Oomycota</taxon>
        <taxon>Peronosporomycetes</taxon>
        <taxon>Peronosporales</taxon>
        <taxon>Peronosporaceae</taxon>
        <taxon>Peronospora</taxon>
    </lineage>
</organism>
<dbReference type="SMART" id="SM01187">
    <property type="entry name" value="Elicitin"/>
    <property type="match status" value="1"/>
</dbReference>
<sequence>MKVVAFSLIAAALTVASVHADVCDQASVTALLTSREVAACTSSSGYSPSSLRSPTTAQLETMCSAEACQTMLSIGTTMFPEECTINTFALHSGLLAPVSTYCGSSSNSSSLTVTPTDTDVLTSTSTTASTETEGATSDSSWTDATMSSALFDNADQKTTGSLDGSVSLTDDANQMTTGSLDESLSLTNLNGSMAWDDYNGSMAWDDYNGSKAWDNYNDSTASATLDDDMMMSVSGSGSDFVIETLPPSTSSGSLLLDDEGSVSGDPDAADGTPGRASGSVVTMGPSSTVLLGSAVVATAALFL</sequence>
<feature type="signal peptide" evidence="7">
    <location>
        <begin position="1"/>
        <end position="20"/>
    </location>
</feature>
<name>A0AAV1VCP6_9STRA</name>
<comment type="subcellular location">
    <subcellularLocation>
        <location evidence="1">Secreted</location>
    </subcellularLocation>
</comment>
<dbReference type="Proteomes" id="UP001162060">
    <property type="component" value="Unassembled WGS sequence"/>
</dbReference>
<dbReference type="SUPFAM" id="SSF48647">
    <property type="entry name" value="Fungal elicitin"/>
    <property type="match status" value="1"/>
</dbReference>
<reference evidence="8" key="1">
    <citation type="submission" date="2024-01" db="EMBL/GenBank/DDBJ databases">
        <authorList>
            <person name="Webb A."/>
        </authorList>
    </citation>
    <scope>NUCLEOTIDE SEQUENCE</scope>
    <source>
        <strain evidence="8">Pm1</strain>
    </source>
</reference>
<evidence type="ECO:0000256" key="6">
    <source>
        <dbReference type="SAM" id="MobiDB-lite"/>
    </source>
</evidence>
<evidence type="ECO:0000313" key="8">
    <source>
        <dbReference type="EMBL" id="CAK7944590.1"/>
    </source>
</evidence>
<evidence type="ECO:0000313" key="9">
    <source>
        <dbReference type="Proteomes" id="UP001162060"/>
    </source>
</evidence>
<evidence type="ECO:0000256" key="2">
    <source>
        <dbReference type="ARBA" id="ARBA00009544"/>
    </source>
</evidence>
<dbReference type="GO" id="GO:0005576">
    <property type="term" value="C:extracellular region"/>
    <property type="evidence" value="ECO:0007669"/>
    <property type="project" value="UniProtKB-SubCell"/>
</dbReference>
<evidence type="ECO:0000256" key="7">
    <source>
        <dbReference type="SAM" id="SignalP"/>
    </source>
</evidence>
<accession>A0AAV1VCP6</accession>
<protein>
    <recommendedName>
        <fullName evidence="10">Elicitin</fullName>
    </recommendedName>
</protein>
<proteinExistence type="inferred from homology"/>
<keyword evidence="3" id="KW-0964">Secreted</keyword>
<gene>
    <name evidence="8" type="ORF">PM001_LOCUS29740</name>
</gene>
<dbReference type="Pfam" id="PF00964">
    <property type="entry name" value="Elicitin"/>
    <property type="match status" value="1"/>
</dbReference>
<evidence type="ECO:0008006" key="10">
    <source>
        <dbReference type="Google" id="ProtNLM"/>
    </source>
</evidence>
<comment type="similarity">
    <text evidence="2">Belongs to the elicitin family.</text>
</comment>
<dbReference type="Gene3D" id="1.10.239.10">
    <property type="entry name" value="Elicitin domain"/>
    <property type="match status" value="1"/>
</dbReference>